<dbReference type="PIRSF" id="PIRSF017393">
    <property type="entry name" value="MTase_SAV2177"/>
    <property type="match status" value="1"/>
</dbReference>
<proteinExistence type="predicted"/>
<keyword evidence="2" id="KW-1185">Reference proteome</keyword>
<protein>
    <submittedName>
        <fullName evidence="1">S-adenosyl methyltransferase</fullName>
    </submittedName>
</protein>
<evidence type="ECO:0000313" key="1">
    <source>
        <dbReference type="EMBL" id="REH47002.1"/>
    </source>
</evidence>
<dbReference type="RefSeq" id="WP_116175661.1">
    <property type="nucleotide sequence ID" value="NZ_CP144375.1"/>
</dbReference>
<dbReference type="GO" id="GO:0032259">
    <property type="term" value="P:methylation"/>
    <property type="evidence" value="ECO:0007669"/>
    <property type="project" value="UniProtKB-KW"/>
</dbReference>
<accession>A0A3E0HKI9</accession>
<keyword evidence="1" id="KW-0808">Transferase</keyword>
<dbReference type="SUPFAM" id="SSF53335">
    <property type="entry name" value="S-adenosyl-L-methionine-dependent methyltransferases"/>
    <property type="match status" value="1"/>
</dbReference>
<dbReference type="InterPro" id="IPR006764">
    <property type="entry name" value="SAM_dep_MeTrfase_SAV2177_type"/>
</dbReference>
<dbReference type="Proteomes" id="UP000256269">
    <property type="component" value="Unassembled WGS sequence"/>
</dbReference>
<evidence type="ECO:0000313" key="2">
    <source>
        <dbReference type="Proteomes" id="UP000256269"/>
    </source>
</evidence>
<dbReference type="OrthoDB" id="4134439at2"/>
<dbReference type="AlphaFoldDB" id="A0A3E0HKI9"/>
<reference evidence="1 2" key="1">
    <citation type="submission" date="2018-08" db="EMBL/GenBank/DDBJ databases">
        <title>Genomic Encyclopedia of Archaeal and Bacterial Type Strains, Phase II (KMG-II): from individual species to whole genera.</title>
        <authorList>
            <person name="Goeker M."/>
        </authorList>
    </citation>
    <scope>NUCLEOTIDE SEQUENCE [LARGE SCALE GENOMIC DNA]</scope>
    <source>
        <strain evidence="1 2">DSM 45791</strain>
    </source>
</reference>
<dbReference type="InterPro" id="IPR029063">
    <property type="entry name" value="SAM-dependent_MTases_sf"/>
</dbReference>
<organism evidence="1 2">
    <name type="scientific">Kutzneria buriramensis</name>
    <dbReference type="NCBI Taxonomy" id="1045776"/>
    <lineage>
        <taxon>Bacteria</taxon>
        <taxon>Bacillati</taxon>
        <taxon>Actinomycetota</taxon>
        <taxon>Actinomycetes</taxon>
        <taxon>Pseudonocardiales</taxon>
        <taxon>Pseudonocardiaceae</taxon>
        <taxon>Kutzneria</taxon>
    </lineage>
</organism>
<keyword evidence="1" id="KW-0489">Methyltransferase</keyword>
<sequence length="270" mass="29393">MTDLPAWVPPGVDLNTPSAARAYDALLGGAHNFEADREFARKAEQVFPGVAASCQANRAFLRRSVCFLVRNGVRQFLDIGSGIPTVGNVHEIAQAADPTCRVAYVDNEDVAVQHSKLILQDNAGATVVRADVRTPGDILDAPEIRRLLDFDRPVAVLMLALLHFIPDSDDPAGLVGHYRKALPPGSYLAITHATGDSRPTEMRALEKLYATSSNPAVARTTEWITSLFDGLELVEPGTTYVPEWQPDTSLDVPSHPEHYIFFGGLARKPE</sequence>
<dbReference type="Pfam" id="PF04672">
    <property type="entry name" value="Methyltransf_19"/>
    <property type="match status" value="1"/>
</dbReference>
<dbReference type="GO" id="GO:0008168">
    <property type="term" value="F:methyltransferase activity"/>
    <property type="evidence" value="ECO:0007669"/>
    <property type="project" value="UniProtKB-KW"/>
</dbReference>
<dbReference type="Gene3D" id="3.40.50.150">
    <property type="entry name" value="Vaccinia Virus protein VP39"/>
    <property type="match status" value="1"/>
</dbReference>
<comment type="caution">
    <text evidence="1">The sequence shown here is derived from an EMBL/GenBank/DDBJ whole genome shotgun (WGS) entry which is preliminary data.</text>
</comment>
<dbReference type="EMBL" id="QUNO01000006">
    <property type="protein sequence ID" value="REH47002.1"/>
    <property type="molecule type" value="Genomic_DNA"/>
</dbReference>
<name>A0A3E0HKI9_9PSEU</name>
<gene>
    <name evidence="1" type="ORF">BCF44_106166</name>
</gene>